<sequence length="895" mass="94981">MSTTMTDSSPGGRPRGAWLTTSRRIALLVAVLAAAAVALFVIVVRDLPGLDAPFTLPWPVWVLAFAASELVVVHVQVQRDSHSFSLTYLVLTAGLYLLEPADVVLTLVAGAGLALTLHRRQFGLKLVFNLVQYALGACLAVALFSVMVQDSDGTGPLGWLAALAAVTVITVSADLCIFAVISLSEGSADVRELPRMLGLSLPFALGVAAIGLLAAYIAMHNTTALLLLVLPCVLLISAYRAYTKAQEQQNNLRLLHEVTSLLYNSDDATAALTNFLTSMRGAFRAGVGELVLFGEGDGVTTVSRSRDGQEPSALVPLRHTTDVEALVESATAAGVLTTRTGQVRGSQLDRYATQRGFKDAMVSVLRTEDRVHGLLLVGDRLGEVATFSNSDTSLLETFARHVATSLERGRLETDLRHVTELKEKLRHQAMHDALTGLPNRTLFLDRTQHAVHLAGRNGMWPAVLYIDLDGFKPVNDTYGHEAGDVLLQAFSQRLSDCLRSADTAARLGGDEFAVLLHGPIDEVGVQRVLDRIRGQLALPIDLGAGREATIGASIGVAFADAATDVATLIGHADVAMYTAKRNGRQRSVFYEAGLGEAAPEQPDPAAELAAALDRGELTVAYQPLVDLRTGSPTGAEALVRWQHPTEGNRPPDTFIPLAEETGLIMEIGEFVLRDACRQAARWVGSADDSVPLMVTVNLSARQVTDPRTVDAVRAALTETDLDPHRLVLEITETVLMQDREAAATNLGKLKALGVRIAIDDFGTGYSSLAYLSRFPLDMLKVPREFVDGLGRDANADIVTRAIVELAGALGLLTVAEGVETDEQRRHVAELGCDLAQGYLFSRPVDAETVLALMTGLDVAAPPADLAGGAPPADLAGGAPPADLAGGAPAPALATA</sequence>
<evidence type="ECO:0000313" key="6">
    <source>
        <dbReference type="Proteomes" id="UP000198589"/>
    </source>
</evidence>
<dbReference type="PROSITE" id="PS50883">
    <property type="entry name" value="EAL"/>
    <property type="match status" value="1"/>
</dbReference>
<feature type="transmembrane region" description="Helical" evidence="2">
    <location>
        <begin position="196"/>
        <end position="218"/>
    </location>
</feature>
<dbReference type="EMBL" id="FOND01000019">
    <property type="protein sequence ID" value="SFF61941.1"/>
    <property type="molecule type" value="Genomic_DNA"/>
</dbReference>
<feature type="domain" description="EAL" evidence="3">
    <location>
        <begin position="601"/>
        <end position="857"/>
    </location>
</feature>
<feature type="domain" description="GGDEF" evidence="4">
    <location>
        <begin position="459"/>
        <end position="592"/>
    </location>
</feature>
<dbReference type="SMART" id="SM00267">
    <property type="entry name" value="GGDEF"/>
    <property type="match status" value="1"/>
</dbReference>
<dbReference type="Gene3D" id="3.20.20.450">
    <property type="entry name" value="EAL domain"/>
    <property type="match status" value="1"/>
</dbReference>
<feature type="transmembrane region" description="Helical" evidence="2">
    <location>
        <begin position="25"/>
        <end position="44"/>
    </location>
</feature>
<keyword evidence="2" id="KW-1133">Transmembrane helix</keyword>
<dbReference type="InterPro" id="IPR029787">
    <property type="entry name" value="Nucleotide_cyclase"/>
</dbReference>
<dbReference type="InterPro" id="IPR052155">
    <property type="entry name" value="Biofilm_reg_signaling"/>
</dbReference>
<keyword evidence="2" id="KW-0812">Transmembrane</keyword>
<dbReference type="Pfam" id="PF00563">
    <property type="entry name" value="EAL"/>
    <property type="match status" value="1"/>
</dbReference>
<protein>
    <submittedName>
        <fullName evidence="5">Diguanylate cyclase (GGDEF) domain-containing protein</fullName>
    </submittedName>
</protein>
<dbReference type="Gene3D" id="3.30.450.40">
    <property type="match status" value="1"/>
</dbReference>
<dbReference type="SUPFAM" id="SSF141868">
    <property type="entry name" value="EAL domain-like"/>
    <property type="match status" value="1"/>
</dbReference>
<dbReference type="PANTHER" id="PTHR44757">
    <property type="entry name" value="DIGUANYLATE CYCLASE DGCP"/>
    <property type="match status" value="1"/>
</dbReference>
<feature type="transmembrane region" description="Helical" evidence="2">
    <location>
        <begin position="56"/>
        <end position="77"/>
    </location>
</feature>
<keyword evidence="2" id="KW-0472">Membrane</keyword>
<dbReference type="STRING" id="1798228.SAMN05216574_11972"/>
<dbReference type="Gene3D" id="3.30.70.270">
    <property type="match status" value="1"/>
</dbReference>
<name>A0A1I2K9X5_9ACTN</name>
<dbReference type="SMART" id="SM00052">
    <property type="entry name" value="EAL"/>
    <property type="match status" value="1"/>
</dbReference>
<evidence type="ECO:0000259" key="4">
    <source>
        <dbReference type="PROSITE" id="PS50887"/>
    </source>
</evidence>
<dbReference type="InterPro" id="IPR043128">
    <property type="entry name" value="Rev_trsase/Diguanyl_cyclase"/>
</dbReference>
<proteinExistence type="predicted"/>
<reference evidence="6" key="1">
    <citation type="submission" date="2016-10" db="EMBL/GenBank/DDBJ databases">
        <authorList>
            <person name="Varghese N."/>
            <person name="Submissions S."/>
        </authorList>
    </citation>
    <scope>NUCLEOTIDE SEQUENCE [LARGE SCALE GENOMIC DNA]</scope>
    <source>
        <strain evidence="6">DSM 46838</strain>
    </source>
</reference>
<feature type="region of interest" description="Disordered" evidence="1">
    <location>
        <begin position="870"/>
        <end position="895"/>
    </location>
</feature>
<dbReference type="PANTHER" id="PTHR44757:SF2">
    <property type="entry name" value="BIOFILM ARCHITECTURE MAINTENANCE PROTEIN MBAA"/>
    <property type="match status" value="1"/>
</dbReference>
<dbReference type="CDD" id="cd01948">
    <property type="entry name" value="EAL"/>
    <property type="match status" value="1"/>
</dbReference>
<dbReference type="SUPFAM" id="SSF55073">
    <property type="entry name" value="Nucleotide cyclase"/>
    <property type="match status" value="1"/>
</dbReference>
<dbReference type="PROSITE" id="PS50887">
    <property type="entry name" value="GGDEF"/>
    <property type="match status" value="1"/>
</dbReference>
<feature type="transmembrane region" description="Helical" evidence="2">
    <location>
        <begin position="224"/>
        <end position="242"/>
    </location>
</feature>
<dbReference type="AlphaFoldDB" id="A0A1I2K9X5"/>
<evidence type="ECO:0000256" key="2">
    <source>
        <dbReference type="SAM" id="Phobius"/>
    </source>
</evidence>
<dbReference type="InterPro" id="IPR001633">
    <property type="entry name" value="EAL_dom"/>
</dbReference>
<dbReference type="OrthoDB" id="5165646at2"/>
<evidence type="ECO:0000256" key="1">
    <source>
        <dbReference type="SAM" id="MobiDB-lite"/>
    </source>
</evidence>
<evidence type="ECO:0000313" key="5">
    <source>
        <dbReference type="EMBL" id="SFF61941.1"/>
    </source>
</evidence>
<feature type="transmembrane region" description="Helical" evidence="2">
    <location>
        <begin position="126"/>
        <end position="147"/>
    </location>
</feature>
<dbReference type="SUPFAM" id="SSF55781">
    <property type="entry name" value="GAF domain-like"/>
    <property type="match status" value="1"/>
</dbReference>
<dbReference type="InterPro" id="IPR035919">
    <property type="entry name" value="EAL_sf"/>
</dbReference>
<dbReference type="FunFam" id="3.30.70.270:FF:000001">
    <property type="entry name" value="Diguanylate cyclase domain protein"/>
    <property type="match status" value="1"/>
</dbReference>
<dbReference type="Proteomes" id="UP000198589">
    <property type="component" value="Unassembled WGS sequence"/>
</dbReference>
<evidence type="ECO:0000259" key="3">
    <source>
        <dbReference type="PROSITE" id="PS50883"/>
    </source>
</evidence>
<feature type="transmembrane region" description="Helical" evidence="2">
    <location>
        <begin position="89"/>
        <end position="114"/>
    </location>
</feature>
<dbReference type="InterPro" id="IPR029016">
    <property type="entry name" value="GAF-like_dom_sf"/>
</dbReference>
<organism evidence="5 6">
    <name type="scientific">Blastococcus tunisiensis</name>
    <dbReference type="NCBI Taxonomy" id="1798228"/>
    <lineage>
        <taxon>Bacteria</taxon>
        <taxon>Bacillati</taxon>
        <taxon>Actinomycetota</taxon>
        <taxon>Actinomycetes</taxon>
        <taxon>Geodermatophilales</taxon>
        <taxon>Geodermatophilaceae</taxon>
        <taxon>Blastococcus</taxon>
    </lineage>
</organism>
<dbReference type="NCBIfam" id="TIGR00254">
    <property type="entry name" value="GGDEF"/>
    <property type="match status" value="1"/>
</dbReference>
<dbReference type="InterPro" id="IPR000160">
    <property type="entry name" value="GGDEF_dom"/>
</dbReference>
<gene>
    <name evidence="5" type="ORF">SAMN05216574_11972</name>
</gene>
<dbReference type="CDD" id="cd01949">
    <property type="entry name" value="GGDEF"/>
    <property type="match status" value="1"/>
</dbReference>
<dbReference type="Pfam" id="PF00990">
    <property type="entry name" value="GGDEF"/>
    <property type="match status" value="1"/>
</dbReference>
<accession>A0A1I2K9X5</accession>
<feature type="transmembrane region" description="Helical" evidence="2">
    <location>
        <begin position="159"/>
        <end position="184"/>
    </location>
</feature>
<keyword evidence="6" id="KW-1185">Reference proteome</keyword>